<sequence length="729" mass="83191">MKHLFWVVCLVVLASCNSKTKQSDYVAIEDFKSQHRDGFVGDSQCMSCHKGVYEDWKGSDHDLAMQVANDSTILGDFNNVKTIIDGVSYHFTKSDDGKFMVHVKEIDGSEVDYEISYAFGVRPLQQYLIDFDKGRKQVLRVTWDSEKHKWFHQYNGDEIDPHDWLHWTETAQNWNTMCAECHSTNLEKNYDVDTDAFNTTYSVINVSCESCHGPAEQHVFWAEHVQDSIHTENTYIIPGNSQLSQMNMCAPCHARRARLTEKMVPGTAFEDQYMLQNITNDLYHGDGQIEDEDYVYGSFLQSKMYHDGVKCSDCHDPHTLKVKFQDNRLCLQCHAPSYDKPSHHFHAQDTDGAQCINCHMTGAVYMGNDFRRDHSFRVPRPDQSVTYGTPNACTQCHQDKSDQWAADQVVEWYGPERSDHYSDHLLLSNKPNITSEERSSLDAFINNLNYPAIARSTVISNLNITTSKQYEAILKSLDDPSAMVRYSALQKFRTISPQDRVSIASKYLSDTTRLVRIGAMQLLTGVDAQILTAVNQSALSKAKHELETMLFTNADFSTGRLQLGDYYLQNNDITNAIKNYELALKKDSLLLPVYSNLATAYSLQGDSASALNILNIWIEKSPKEGRAYYLRALLYFELQNYDLAVSDLKTAIKIDPKDTRSMYNLSTYYYQNKAFSAAEKYINMALKLQPDNPDYQYLLALIYRDQGKMEESAKIMQTLQAAAANQNNT</sequence>
<evidence type="ECO:0000256" key="1">
    <source>
        <dbReference type="ARBA" id="ARBA00022729"/>
    </source>
</evidence>
<feature type="domain" description="Cytochrome c-552/4" evidence="3">
    <location>
        <begin position="172"/>
        <end position="213"/>
    </location>
</feature>
<dbReference type="Pfam" id="PF14559">
    <property type="entry name" value="TPR_19"/>
    <property type="match status" value="1"/>
</dbReference>
<reference evidence="4 5" key="1">
    <citation type="submission" date="2019-07" db="EMBL/GenBank/DDBJ databases">
        <title>Genome sequencing for Formosa sp. PS13.</title>
        <authorList>
            <person name="Park S.-J."/>
        </authorList>
    </citation>
    <scope>NUCLEOTIDE SEQUENCE [LARGE SCALE GENOMIC DNA]</scope>
    <source>
        <strain evidence="4 5">PS13</strain>
    </source>
</reference>
<keyword evidence="2" id="KW-0802">TPR repeat</keyword>
<keyword evidence="1" id="KW-0732">Signal</keyword>
<dbReference type="KEGG" id="fop:FNB79_05580"/>
<dbReference type="Pfam" id="PF13435">
    <property type="entry name" value="Cytochrome_C554"/>
    <property type="match status" value="2"/>
</dbReference>
<protein>
    <submittedName>
        <fullName evidence="4">Tetratricopeptide repeat protein</fullName>
    </submittedName>
</protein>
<dbReference type="InterPro" id="IPR036280">
    <property type="entry name" value="Multihaem_cyt_sf"/>
</dbReference>
<dbReference type="SUPFAM" id="SSF48695">
    <property type="entry name" value="Multiheme cytochromes"/>
    <property type="match status" value="1"/>
</dbReference>
<evidence type="ECO:0000256" key="2">
    <source>
        <dbReference type="PROSITE-ProRule" id="PRU00339"/>
    </source>
</evidence>
<dbReference type="PANTHER" id="PTHR35038:SF8">
    <property type="entry name" value="C-TYPE POLYHEME CYTOCHROME OMCC"/>
    <property type="match status" value="1"/>
</dbReference>
<name>A0A516GPL7_9FLAO</name>
<evidence type="ECO:0000313" key="5">
    <source>
        <dbReference type="Proteomes" id="UP000319209"/>
    </source>
</evidence>
<dbReference type="Proteomes" id="UP000319209">
    <property type="component" value="Chromosome"/>
</dbReference>
<evidence type="ECO:0000259" key="3">
    <source>
        <dbReference type="Pfam" id="PF13435"/>
    </source>
</evidence>
<dbReference type="Pfam" id="PF13181">
    <property type="entry name" value="TPR_8"/>
    <property type="match status" value="1"/>
</dbReference>
<dbReference type="Gene3D" id="1.25.40.10">
    <property type="entry name" value="Tetratricopeptide repeat domain"/>
    <property type="match status" value="1"/>
</dbReference>
<feature type="repeat" description="TPR" evidence="2">
    <location>
        <begin position="625"/>
        <end position="658"/>
    </location>
</feature>
<dbReference type="PROSITE" id="PS51257">
    <property type="entry name" value="PROKAR_LIPOPROTEIN"/>
    <property type="match status" value="1"/>
</dbReference>
<dbReference type="PROSITE" id="PS50005">
    <property type="entry name" value="TPR"/>
    <property type="match status" value="2"/>
</dbReference>
<gene>
    <name evidence="4" type="ORF">FNB79_05580</name>
</gene>
<dbReference type="OrthoDB" id="9814800at2"/>
<evidence type="ECO:0000313" key="4">
    <source>
        <dbReference type="EMBL" id="QDO93468.1"/>
    </source>
</evidence>
<feature type="repeat" description="TPR" evidence="2">
    <location>
        <begin position="659"/>
        <end position="692"/>
    </location>
</feature>
<dbReference type="InterPro" id="IPR011990">
    <property type="entry name" value="TPR-like_helical_dom_sf"/>
</dbReference>
<dbReference type="PANTHER" id="PTHR35038">
    <property type="entry name" value="DISSIMILATORY SULFITE REDUCTASE SIRA"/>
    <property type="match status" value="1"/>
</dbReference>
<dbReference type="EMBL" id="CP041637">
    <property type="protein sequence ID" value="QDO93468.1"/>
    <property type="molecule type" value="Genomic_DNA"/>
</dbReference>
<dbReference type="SMART" id="SM00028">
    <property type="entry name" value="TPR"/>
    <property type="match status" value="5"/>
</dbReference>
<dbReference type="RefSeq" id="WP_143380372.1">
    <property type="nucleotide sequence ID" value="NZ_CP041637.1"/>
</dbReference>
<dbReference type="InterPro" id="IPR051829">
    <property type="entry name" value="Multiheme_Cytochr_ET"/>
</dbReference>
<organism evidence="4 5">
    <name type="scientific">Formosa sediminum</name>
    <dbReference type="NCBI Taxonomy" id="2594004"/>
    <lineage>
        <taxon>Bacteria</taxon>
        <taxon>Pseudomonadati</taxon>
        <taxon>Bacteroidota</taxon>
        <taxon>Flavobacteriia</taxon>
        <taxon>Flavobacteriales</taxon>
        <taxon>Flavobacteriaceae</taxon>
        <taxon>Formosa</taxon>
    </lineage>
</organism>
<accession>A0A516GPL7</accession>
<feature type="domain" description="Cytochrome c-552/4" evidence="3">
    <location>
        <begin position="322"/>
        <end position="359"/>
    </location>
</feature>
<dbReference type="Gene3D" id="1.10.1130.10">
    <property type="entry name" value="Flavocytochrome C3, Chain A"/>
    <property type="match status" value="2"/>
</dbReference>
<dbReference type="InterPro" id="IPR019734">
    <property type="entry name" value="TPR_rpt"/>
</dbReference>
<proteinExistence type="predicted"/>
<keyword evidence="5" id="KW-1185">Reference proteome</keyword>
<dbReference type="SUPFAM" id="SSF48452">
    <property type="entry name" value="TPR-like"/>
    <property type="match status" value="1"/>
</dbReference>
<dbReference type="AlphaFoldDB" id="A0A516GPL7"/>
<dbReference type="InterPro" id="IPR023155">
    <property type="entry name" value="Cyt_c-552/4"/>
</dbReference>